<accession>A0A8X6IJZ7</accession>
<feature type="region of interest" description="Disordered" evidence="1">
    <location>
        <begin position="1"/>
        <end position="28"/>
    </location>
</feature>
<reference evidence="4" key="1">
    <citation type="submission" date="2020-08" db="EMBL/GenBank/DDBJ databases">
        <title>Multicomponent nature underlies the extraordinary mechanical properties of spider dragline silk.</title>
        <authorList>
            <person name="Kono N."/>
            <person name="Nakamura H."/>
            <person name="Mori M."/>
            <person name="Yoshida Y."/>
            <person name="Ohtoshi R."/>
            <person name="Malay A.D."/>
            <person name="Moran D.A.P."/>
            <person name="Tomita M."/>
            <person name="Numata K."/>
            <person name="Arakawa K."/>
        </authorList>
    </citation>
    <scope>NUCLEOTIDE SEQUENCE</scope>
</reference>
<evidence type="ECO:0000256" key="1">
    <source>
        <dbReference type="SAM" id="MobiDB-lite"/>
    </source>
</evidence>
<evidence type="ECO:0000256" key="2">
    <source>
        <dbReference type="SAM" id="Phobius"/>
    </source>
</evidence>
<name>A0A8X6IJZ7_9ARAC</name>
<feature type="transmembrane region" description="Helical" evidence="2">
    <location>
        <begin position="84"/>
        <end position="103"/>
    </location>
</feature>
<protein>
    <recommendedName>
        <fullName evidence="3">Mutator-like transposase domain-containing protein</fullName>
    </recommendedName>
</protein>
<evidence type="ECO:0000313" key="4">
    <source>
        <dbReference type="EMBL" id="GFS49161.1"/>
    </source>
</evidence>
<keyword evidence="5" id="KW-1185">Reference proteome</keyword>
<dbReference type="OrthoDB" id="6429571at2759"/>
<dbReference type="Pfam" id="PF20700">
    <property type="entry name" value="Mutator"/>
    <property type="match status" value="1"/>
</dbReference>
<keyword evidence="2" id="KW-0472">Membrane</keyword>
<organism evidence="4 5">
    <name type="scientific">Trichonephila inaurata madagascariensis</name>
    <dbReference type="NCBI Taxonomy" id="2747483"/>
    <lineage>
        <taxon>Eukaryota</taxon>
        <taxon>Metazoa</taxon>
        <taxon>Ecdysozoa</taxon>
        <taxon>Arthropoda</taxon>
        <taxon>Chelicerata</taxon>
        <taxon>Arachnida</taxon>
        <taxon>Araneae</taxon>
        <taxon>Araneomorphae</taxon>
        <taxon>Entelegynae</taxon>
        <taxon>Araneoidea</taxon>
        <taxon>Nephilidae</taxon>
        <taxon>Trichonephila</taxon>
        <taxon>Trichonephila inaurata</taxon>
    </lineage>
</organism>
<proteinExistence type="predicted"/>
<feature type="domain" description="Mutator-like transposase" evidence="3">
    <location>
        <begin position="62"/>
        <end position="118"/>
    </location>
</feature>
<dbReference type="Proteomes" id="UP000886998">
    <property type="component" value="Unassembled WGS sequence"/>
</dbReference>
<keyword evidence="2" id="KW-1133">Transmembrane helix</keyword>
<dbReference type="AlphaFoldDB" id="A0A8X6IJZ7"/>
<keyword evidence="2" id="KW-0812">Transmembrane</keyword>
<dbReference type="InterPro" id="IPR049012">
    <property type="entry name" value="Mutator_transp_dom"/>
</dbReference>
<evidence type="ECO:0000259" key="3">
    <source>
        <dbReference type="Pfam" id="PF20700"/>
    </source>
</evidence>
<evidence type="ECO:0000313" key="5">
    <source>
        <dbReference type="Proteomes" id="UP000886998"/>
    </source>
</evidence>
<sequence length="126" mass="14186">MRTAQFPQNRLAAPSSRQDQKKSQGSSWPTAEGILLILIRFKEDVLKISSKFVGKHNEDLLDTANGVIDIVVSYDRTWQKRGHWSLYGIGIVIDILSGLILDYEIVSQYCQECTTANRDLGEKSAE</sequence>
<dbReference type="EMBL" id="BMAV01026309">
    <property type="protein sequence ID" value="GFS49161.1"/>
    <property type="molecule type" value="Genomic_DNA"/>
</dbReference>
<comment type="caution">
    <text evidence="4">The sequence shown here is derived from an EMBL/GenBank/DDBJ whole genome shotgun (WGS) entry which is preliminary data.</text>
</comment>
<gene>
    <name evidence="4" type="primary">AVEN_118079_1</name>
    <name evidence="4" type="ORF">TNIN_490081</name>
</gene>